<dbReference type="EMBL" id="CAEZYF010000010">
    <property type="protein sequence ID" value="CAB4725669.1"/>
    <property type="molecule type" value="Genomic_DNA"/>
</dbReference>
<dbReference type="EMBL" id="CAFBMT010000011">
    <property type="protein sequence ID" value="CAB4939696.1"/>
    <property type="molecule type" value="Genomic_DNA"/>
</dbReference>
<sequence length="82" mass="8861">MGFHPQLDGFELDSADARNDHRRGAGNGTIHLAVFLHQGPPAEGVDYSTPYPVVTVELDEQPGLRFTGTPVPAFRLIKSSTS</sequence>
<evidence type="ECO:0000313" key="4">
    <source>
        <dbReference type="EMBL" id="CAB4799690.1"/>
    </source>
</evidence>
<feature type="region of interest" description="Disordered" evidence="1">
    <location>
        <begin position="1"/>
        <end position="24"/>
    </location>
</feature>
<evidence type="ECO:0000313" key="3">
    <source>
        <dbReference type="EMBL" id="CAB4725669.1"/>
    </source>
</evidence>
<dbReference type="EMBL" id="CAFBOL010000037">
    <property type="protein sequence ID" value="CAB4992136.1"/>
    <property type="molecule type" value="Genomic_DNA"/>
</dbReference>
<proteinExistence type="predicted"/>
<dbReference type="EMBL" id="CAFAAV010000002">
    <property type="protein sequence ID" value="CAB4799690.1"/>
    <property type="molecule type" value="Genomic_DNA"/>
</dbReference>
<name>A0A6J6A8M5_9ZZZZ</name>
<evidence type="ECO:0000313" key="7">
    <source>
        <dbReference type="EMBL" id="CAB4992136.1"/>
    </source>
</evidence>
<evidence type="ECO:0000256" key="1">
    <source>
        <dbReference type="SAM" id="MobiDB-lite"/>
    </source>
</evidence>
<reference evidence="2" key="1">
    <citation type="submission" date="2020-05" db="EMBL/GenBank/DDBJ databases">
        <authorList>
            <person name="Chiriac C."/>
            <person name="Salcher M."/>
            <person name="Ghai R."/>
            <person name="Kavagutti S V."/>
        </authorList>
    </citation>
    <scope>NUCLEOTIDE SEQUENCE</scope>
</reference>
<dbReference type="AlphaFoldDB" id="A0A6J6A8M5"/>
<organism evidence="2">
    <name type="scientific">freshwater metagenome</name>
    <dbReference type="NCBI Taxonomy" id="449393"/>
    <lineage>
        <taxon>unclassified sequences</taxon>
        <taxon>metagenomes</taxon>
        <taxon>ecological metagenomes</taxon>
    </lineage>
</organism>
<gene>
    <name evidence="3" type="ORF">UFOPK2656_01752</name>
    <name evidence="4" type="ORF">UFOPK3099_00037</name>
    <name evidence="5" type="ORF">UFOPK3267_00082</name>
    <name evidence="6" type="ORF">UFOPK3651_02073</name>
    <name evidence="7" type="ORF">UFOPK3931_01537</name>
    <name evidence="2" type="ORF">UFOPK4189_01840</name>
</gene>
<accession>A0A6J6A8M5</accession>
<evidence type="ECO:0000313" key="6">
    <source>
        <dbReference type="EMBL" id="CAB4939696.1"/>
    </source>
</evidence>
<dbReference type="EMBL" id="CAESGF010000010">
    <property type="protein sequence ID" value="CAB4364073.1"/>
    <property type="molecule type" value="Genomic_DNA"/>
</dbReference>
<evidence type="ECO:0000313" key="2">
    <source>
        <dbReference type="EMBL" id="CAB4364073.1"/>
    </source>
</evidence>
<evidence type="ECO:0000313" key="5">
    <source>
        <dbReference type="EMBL" id="CAB4846064.1"/>
    </source>
</evidence>
<protein>
    <submittedName>
        <fullName evidence="2">Unannotated protein</fullName>
    </submittedName>
</protein>
<dbReference type="EMBL" id="CAFBIY010000002">
    <property type="protein sequence ID" value="CAB4846064.1"/>
    <property type="molecule type" value="Genomic_DNA"/>
</dbReference>